<accession>A0A1S2LW41</accession>
<keyword evidence="3" id="KW-1185">Reference proteome</keyword>
<keyword evidence="1" id="KW-0732">Signal</keyword>
<dbReference type="Proteomes" id="UP000180098">
    <property type="component" value="Unassembled WGS sequence"/>
</dbReference>
<comment type="caution">
    <text evidence="2">The sequence shown here is derived from an EMBL/GenBank/DDBJ whole genome shotgun (WGS) entry which is preliminary data.</text>
</comment>
<organism evidence="2 3">
    <name type="scientific">Anaerobacillus arseniciselenatis</name>
    <dbReference type="NCBI Taxonomy" id="85682"/>
    <lineage>
        <taxon>Bacteria</taxon>
        <taxon>Bacillati</taxon>
        <taxon>Bacillota</taxon>
        <taxon>Bacilli</taxon>
        <taxon>Bacillales</taxon>
        <taxon>Bacillaceae</taxon>
        <taxon>Anaerobacillus</taxon>
    </lineage>
</organism>
<dbReference type="RefSeq" id="WP_071311490.1">
    <property type="nucleotide sequence ID" value="NZ_MLQQ01000001.1"/>
</dbReference>
<evidence type="ECO:0000313" key="2">
    <source>
        <dbReference type="EMBL" id="OIJ15565.1"/>
    </source>
</evidence>
<proteinExistence type="predicted"/>
<feature type="chain" id="PRO_5010200508" description="DUF4367 domain-containing protein" evidence="1">
    <location>
        <begin position="23"/>
        <end position="175"/>
    </location>
</feature>
<feature type="signal peptide" evidence="1">
    <location>
        <begin position="1"/>
        <end position="22"/>
    </location>
</feature>
<dbReference type="AlphaFoldDB" id="A0A1S2LW41"/>
<name>A0A1S2LW41_9BACI</name>
<sequence>MKMKIFLLVCLLISTNAVTSYANTPEQTRPFEDSYIEIGYKTLGEALDDFEQHFGERLVLPLRVPPVEFTHYFGRFNNLEGELNDSFEVEFINEHTGKNHYMINVKHIDRKLNIPAKYVINSFKLKDGSKANYLEFESFNGLIFEKGNWQYFLSHPSSISDKITAEILVEIANTI</sequence>
<evidence type="ECO:0000256" key="1">
    <source>
        <dbReference type="SAM" id="SignalP"/>
    </source>
</evidence>
<evidence type="ECO:0008006" key="4">
    <source>
        <dbReference type="Google" id="ProtNLM"/>
    </source>
</evidence>
<protein>
    <recommendedName>
        <fullName evidence="4">DUF4367 domain-containing protein</fullName>
    </recommendedName>
</protein>
<reference evidence="2 3" key="1">
    <citation type="submission" date="2016-10" db="EMBL/GenBank/DDBJ databases">
        <title>Draft genome sequences of four alkaliphilic bacteria belonging to the Anaerobacillus genus.</title>
        <authorList>
            <person name="Bassil N.M."/>
            <person name="Lloyd J.R."/>
        </authorList>
    </citation>
    <scope>NUCLEOTIDE SEQUENCE [LARGE SCALE GENOMIC DNA]</scope>
    <source>
        <strain evidence="2 3">DSM 15340</strain>
    </source>
</reference>
<dbReference type="EMBL" id="MLQQ01000001">
    <property type="protein sequence ID" value="OIJ15565.1"/>
    <property type="molecule type" value="Genomic_DNA"/>
</dbReference>
<dbReference type="OrthoDB" id="2437594at2"/>
<gene>
    <name evidence="2" type="ORF">BKP35_00795</name>
</gene>
<evidence type="ECO:0000313" key="3">
    <source>
        <dbReference type="Proteomes" id="UP000180098"/>
    </source>
</evidence>